<dbReference type="AlphaFoldDB" id="A0A6C0C261"/>
<evidence type="ECO:0000313" key="1">
    <source>
        <dbReference type="EMBL" id="QHS97874.1"/>
    </source>
</evidence>
<proteinExistence type="predicted"/>
<name>A0A6C0C261_9ZZZZ</name>
<dbReference type="EMBL" id="MN739306">
    <property type="protein sequence ID" value="QHS97874.1"/>
    <property type="molecule type" value="Genomic_DNA"/>
</dbReference>
<accession>A0A6C0C261</accession>
<sequence>MHDSAVSSTAPATPLPRPSILHAVVEAVGLVGDSMCVWRKSRRANPLQCPEYQNAQPPIPGLTSWEWLLPEDPSIQPQTEVRIKSM</sequence>
<organism evidence="1">
    <name type="scientific">viral metagenome</name>
    <dbReference type="NCBI Taxonomy" id="1070528"/>
    <lineage>
        <taxon>unclassified sequences</taxon>
        <taxon>metagenomes</taxon>
        <taxon>organismal metagenomes</taxon>
    </lineage>
</organism>
<reference evidence="1" key="1">
    <citation type="journal article" date="2020" name="Nature">
        <title>Giant virus diversity and host interactions through global metagenomics.</title>
        <authorList>
            <person name="Schulz F."/>
            <person name="Roux S."/>
            <person name="Paez-Espino D."/>
            <person name="Jungbluth S."/>
            <person name="Walsh D.A."/>
            <person name="Denef V.J."/>
            <person name="McMahon K.D."/>
            <person name="Konstantinidis K.T."/>
            <person name="Eloe-Fadrosh E.A."/>
            <person name="Kyrpides N.C."/>
            <person name="Woyke T."/>
        </authorList>
    </citation>
    <scope>NUCLEOTIDE SEQUENCE</scope>
    <source>
        <strain evidence="1">GVMAG-M-3300020182-33</strain>
    </source>
</reference>
<protein>
    <submittedName>
        <fullName evidence="1">Uncharacterized protein</fullName>
    </submittedName>
</protein>